<dbReference type="Gene3D" id="3.10.110.10">
    <property type="entry name" value="Ubiquitin Conjugating Enzyme"/>
    <property type="match status" value="1"/>
</dbReference>
<evidence type="ECO:0000256" key="3">
    <source>
        <dbReference type="ARBA" id="ARBA00022741"/>
    </source>
</evidence>
<dbReference type="InterPro" id="IPR050113">
    <property type="entry name" value="Ub_conjugating_enzyme"/>
</dbReference>
<dbReference type="Gene3D" id="1.10.8.10">
    <property type="entry name" value="DNA helicase RuvA subunit, C-terminal domain"/>
    <property type="match status" value="1"/>
</dbReference>
<dbReference type="RefSeq" id="XP_004833222.1">
    <property type="nucleotide sequence ID" value="XM_004833165.1"/>
</dbReference>
<sequence length="197" mass="22347">MFEESREHIRLKRELRDIQEDGQSSVNANIVDGDIFKWKGYIRGPISTPYEGGHFVLDITIPRDYPYSPPMIKFDTKIWHPNISSETGAICLDILKNEWSPALTIRTALISIQALLSAPEPDDPQDAQVAGMYKRNYDEFARTAKLWTTTFAKDINETKEGKISMLTEMGIERDIAVKALEANGWDTTVAINRLLDS</sequence>
<dbReference type="VEuPathDB" id="PiroplasmaDB:BEWA_038070"/>
<evidence type="ECO:0000256" key="5">
    <source>
        <dbReference type="ARBA" id="ARBA00022840"/>
    </source>
</evidence>
<feature type="active site" description="Glycyl thioester intermediate" evidence="6">
    <location>
        <position position="91"/>
    </location>
</feature>
<comment type="caution">
    <text evidence="10">The sequence shown here is derived from an EMBL/GenBank/DDBJ whole genome shotgun (WGS) entry which is preliminary data.</text>
</comment>
<evidence type="ECO:0000256" key="6">
    <source>
        <dbReference type="PROSITE-ProRule" id="PRU10133"/>
    </source>
</evidence>
<dbReference type="InterPro" id="IPR023313">
    <property type="entry name" value="UBQ-conjugating_AS"/>
</dbReference>
<proteinExistence type="inferred from homology"/>
<dbReference type="AlphaFoldDB" id="L1LEW6"/>
<evidence type="ECO:0000313" key="11">
    <source>
        <dbReference type="Proteomes" id="UP000031512"/>
    </source>
</evidence>
<evidence type="ECO:0000256" key="4">
    <source>
        <dbReference type="ARBA" id="ARBA00022786"/>
    </source>
</evidence>
<keyword evidence="11" id="KW-1185">Reference proteome</keyword>
<dbReference type="SMART" id="SM00212">
    <property type="entry name" value="UBCc"/>
    <property type="match status" value="1"/>
</dbReference>
<dbReference type="PROSITE" id="PS50127">
    <property type="entry name" value="UBC_2"/>
    <property type="match status" value="1"/>
</dbReference>
<dbReference type="InterPro" id="IPR000608">
    <property type="entry name" value="UBC"/>
</dbReference>
<dbReference type="CDD" id="cd23800">
    <property type="entry name" value="UBCc_UBE2K"/>
    <property type="match status" value="1"/>
</dbReference>
<feature type="domain" description="UBA" evidence="8">
    <location>
        <begin position="154"/>
        <end position="197"/>
    </location>
</feature>
<reference evidence="10 11" key="1">
    <citation type="journal article" date="2012" name="BMC Genomics">
        <title>Comparative genomic analysis and phylogenetic position of Theileria equi.</title>
        <authorList>
            <person name="Kappmeyer L.S."/>
            <person name="Thiagarajan M."/>
            <person name="Herndon D.R."/>
            <person name="Ramsay J.D."/>
            <person name="Caler E."/>
            <person name="Djikeng A."/>
            <person name="Gillespie J.J."/>
            <person name="Lau A.O."/>
            <person name="Roalson E.H."/>
            <person name="Silva J.C."/>
            <person name="Silva M.G."/>
            <person name="Suarez C.E."/>
            <person name="Ueti M.W."/>
            <person name="Nene V.M."/>
            <person name="Mealey R.H."/>
            <person name="Knowles D.P."/>
            <person name="Brayton K.A."/>
        </authorList>
    </citation>
    <scope>NUCLEOTIDE SEQUENCE [LARGE SCALE GENOMIC DNA]</scope>
    <source>
        <strain evidence="10 11">WA</strain>
    </source>
</reference>
<dbReference type="EC" id="2.3.2.23" evidence="1"/>
<dbReference type="PROSITE" id="PS00183">
    <property type="entry name" value="UBC_1"/>
    <property type="match status" value="1"/>
</dbReference>
<dbReference type="SUPFAM" id="SSF54495">
    <property type="entry name" value="UBC-like"/>
    <property type="match status" value="1"/>
</dbReference>
<dbReference type="GeneID" id="15803134"/>
<dbReference type="eggNOG" id="KOG0418">
    <property type="taxonomic scope" value="Eukaryota"/>
</dbReference>
<dbReference type="KEGG" id="beq:BEWA_038070"/>
<dbReference type="OrthoDB" id="7851174at2759"/>
<dbReference type="Proteomes" id="UP000031512">
    <property type="component" value="Unassembled WGS sequence"/>
</dbReference>
<name>L1LEW6_THEEQ</name>
<keyword evidence="5 7" id="KW-0067">ATP-binding</keyword>
<evidence type="ECO:0000256" key="7">
    <source>
        <dbReference type="RuleBase" id="RU362109"/>
    </source>
</evidence>
<dbReference type="InterPro" id="IPR009060">
    <property type="entry name" value="UBA-like_sf"/>
</dbReference>
<keyword evidence="2" id="KW-0808">Transferase</keyword>
<dbReference type="STRING" id="1537102.L1LEW6"/>
<dbReference type="InterPro" id="IPR015940">
    <property type="entry name" value="UBA"/>
</dbReference>
<keyword evidence="4 7" id="KW-0833">Ubl conjugation pathway</keyword>
<evidence type="ECO:0000259" key="9">
    <source>
        <dbReference type="PROSITE" id="PS50127"/>
    </source>
</evidence>
<evidence type="ECO:0000313" key="10">
    <source>
        <dbReference type="EMBL" id="EKX73770.1"/>
    </source>
</evidence>
<dbReference type="GO" id="GO:0061631">
    <property type="term" value="F:ubiquitin conjugating enzyme activity"/>
    <property type="evidence" value="ECO:0007669"/>
    <property type="project" value="UniProtKB-EC"/>
</dbReference>
<dbReference type="EMBL" id="ACOU01000002">
    <property type="protein sequence ID" value="EKX73770.1"/>
    <property type="molecule type" value="Genomic_DNA"/>
</dbReference>
<protein>
    <recommendedName>
        <fullName evidence="1">E2 ubiquitin-conjugating enzyme</fullName>
        <ecNumber evidence="1">2.3.2.23</ecNumber>
    </recommendedName>
</protein>
<dbReference type="FunFam" id="3.10.110.10:FF:000037">
    <property type="entry name" value="ubiquitin-conjugating enzyme E2 27"/>
    <property type="match status" value="1"/>
</dbReference>
<comment type="similarity">
    <text evidence="7">Belongs to the ubiquitin-conjugating enzyme family.</text>
</comment>
<organism evidence="10 11">
    <name type="scientific">Theileria equi strain WA</name>
    <dbReference type="NCBI Taxonomy" id="1537102"/>
    <lineage>
        <taxon>Eukaryota</taxon>
        <taxon>Sar</taxon>
        <taxon>Alveolata</taxon>
        <taxon>Apicomplexa</taxon>
        <taxon>Aconoidasida</taxon>
        <taxon>Piroplasmida</taxon>
        <taxon>Theileriidae</taxon>
        <taxon>Theileria</taxon>
    </lineage>
</organism>
<dbReference type="PANTHER" id="PTHR24067">
    <property type="entry name" value="UBIQUITIN-CONJUGATING ENZYME E2"/>
    <property type="match status" value="1"/>
</dbReference>
<dbReference type="Pfam" id="PF00179">
    <property type="entry name" value="UQ_con"/>
    <property type="match status" value="1"/>
</dbReference>
<dbReference type="InterPro" id="IPR016135">
    <property type="entry name" value="UBQ-conjugating_enzyme/RWD"/>
</dbReference>
<keyword evidence="3 7" id="KW-0547">Nucleotide-binding</keyword>
<gene>
    <name evidence="10" type="ORF">BEWA_038070</name>
</gene>
<evidence type="ECO:0000256" key="1">
    <source>
        <dbReference type="ARBA" id="ARBA00012486"/>
    </source>
</evidence>
<evidence type="ECO:0000259" key="8">
    <source>
        <dbReference type="PROSITE" id="PS50030"/>
    </source>
</evidence>
<evidence type="ECO:0000256" key="2">
    <source>
        <dbReference type="ARBA" id="ARBA00022679"/>
    </source>
</evidence>
<feature type="domain" description="UBC core" evidence="9">
    <location>
        <begin position="6"/>
        <end position="153"/>
    </location>
</feature>
<dbReference type="PROSITE" id="PS50030">
    <property type="entry name" value="UBA"/>
    <property type="match status" value="1"/>
</dbReference>
<dbReference type="SMART" id="SM00165">
    <property type="entry name" value="UBA"/>
    <property type="match status" value="1"/>
</dbReference>
<accession>L1LEW6</accession>
<dbReference type="SUPFAM" id="SSF46934">
    <property type="entry name" value="UBA-like"/>
    <property type="match status" value="1"/>
</dbReference>
<dbReference type="GO" id="GO:0005524">
    <property type="term" value="F:ATP binding"/>
    <property type="evidence" value="ECO:0007669"/>
    <property type="project" value="UniProtKB-UniRule"/>
</dbReference>